<dbReference type="RefSeq" id="WP_175348395.1">
    <property type="nucleotide sequence ID" value="NZ_JABMCI010000067.1"/>
</dbReference>
<dbReference type="Proteomes" id="UP000565724">
    <property type="component" value="Unassembled WGS sequence"/>
</dbReference>
<keyword evidence="2" id="KW-1185">Reference proteome</keyword>
<evidence type="ECO:0000313" key="1">
    <source>
        <dbReference type="EMBL" id="NUU18474.1"/>
    </source>
</evidence>
<reference evidence="1 2" key="1">
    <citation type="submission" date="2020-05" db="EMBL/GenBank/DDBJ databases">
        <title>Genome Sequencing of Type Strains.</title>
        <authorList>
            <person name="Lemaire J.F."/>
            <person name="Inderbitzin P."/>
            <person name="Gregorio O.A."/>
            <person name="Collins S.B."/>
            <person name="Wespe N."/>
            <person name="Knight-Connoni V."/>
        </authorList>
    </citation>
    <scope>NUCLEOTIDE SEQUENCE [LARGE SCALE GENOMIC DNA]</scope>
    <source>
        <strain evidence="1 2">ATCC 25174</strain>
    </source>
</reference>
<dbReference type="EMBL" id="JABMCI010000067">
    <property type="protein sequence ID" value="NUU18474.1"/>
    <property type="molecule type" value="Genomic_DNA"/>
</dbReference>
<gene>
    <name evidence="1" type="ORF">HP550_14550</name>
</gene>
<comment type="caution">
    <text evidence="1">The sequence shown here is derived from an EMBL/GenBank/DDBJ whole genome shotgun (WGS) entry which is preliminary data.</text>
</comment>
<dbReference type="AlphaFoldDB" id="A0A7Y6DYX9"/>
<name>A0A7Y6DYX9_9CELL</name>
<accession>A0A7Y6DYX9</accession>
<sequence>MRRPEERDTDLSRRELVALSGAFADDDAADPHSLSRADLRRRVRHASSRQDDIRRRAEPRNLPAWLTDFTGRAHVGWEDDWLDGAAALVLGDGERTWELPAGMTDGDVLLTVLGTDPALVVSAELVSDEGRAFERIMLTDAIPWDGLAVTVDGEPVADTTTLDTCGRAIDALVAMVNAPHAVLIDGSQCFEAHSAAHVLKLLQDRDESTVCGSCDEPLHPADSSLHHEPLPSRVELQDLVDEASLLCVPCHRLLHFPTLDGLRRRTRPSCPRCGLREMVRPIVWGLPSIDDASREDVMFAGCVVPAGVLPTWSCDACDLPFASVSVLDGDIRESDPRGLSRSAGGFIASPRALCWYLGARDLDDAAVELSDDEPWTFALESDEADLDIRYRAVKITLAYPFTVREFHGVLEDLTSGELG</sequence>
<protein>
    <submittedName>
        <fullName evidence="1">Uncharacterized protein</fullName>
    </submittedName>
</protein>
<proteinExistence type="predicted"/>
<evidence type="ECO:0000313" key="2">
    <source>
        <dbReference type="Proteomes" id="UP000565724"/>
    </source>
</evidence>
<organism evidence="1 2">
    <name type="scientific">Cellulomonas humilata</name>
    <dbReference type="NCBI Taxonomy" id="144055"/>
    <lineage>
        <taxon>Bacteria</taxon>
        <taxon>Bacillati</taxon>
        <taxon>Actinomycetota</taxon>
        <taxon>Actinomycetes</taxon>
        <taxon>Micrococcales</taxon>
        <taxon>Cellulomonadaceae</taxon>
        <taxon>Cellulomonas</taxon>
    </lineage>
</organism>